<reference evidence="5" key="2">
    <citation type="submission" date="2016-02" db="EMBL/GenBank/DDBJ databases">
        <title>Draft genome sequence of five rapidly growing Mycobacterium species.</title>
        <authorList>
            <person name="Katahira K."/>
            <person name="Gotou Y."/>
            <person name="Iida K."/>
            <person name="Ogura Y."/>
            <person name="Hayashi T."/>
        </authorList>
    </citation>
    <scope>NUCLEOTIDE SEQUENCE [LARGE SCALE GENOMIC DNA]</scope>
    <source>
        <strain evidence="5">JCM6362</strain>
    </source>
</reference>
<feature type="compositionally biased region" description="Low complexity" evidence="1">
    <location>
        <begin position="196"/>
        <end position="208"/>
    </location>
</feature>
<reference evidence="4 5" key="1">
    <citation type="journal article" date="2016" name="Genome Announc.">
        <title>Draft Genome Sequences of Five Rapidly Growing Mycobacterium Species, M. thermoresistibile, M. fortuitum subsp. acetamidolyticum, M. canariasense, M. brisbanense, and M. novocastrense.</title>
        <authorList>
            <person name="Katahira K."/>
            <person name="Ogura Y."/>
            <person name="Gotoh Y."/>
            <person name="Hayashi T."/>
        </authorList>
    </citation>
    <scope>NUCLEOTIDE SEQUENCE [LARGE SCALE GENOMIC DNA]</scope>
    <source>
        <strain evidence="4 5">JCM6362</strain>
    </source>
</reference>
<feature type="transmembrane region" description="Helical" evidence="2">
    <location>
        <begin position="55"/>
        <end position="76"/>
    </location>
</feature>
<evidence type="ECO:0000256" key="1">
    <source>
        <dbReference type="SAM" id="MobiDB-lite"/>
    </source>
</evidence>
<keyword evidence="2" id="KW-0812">Transmembrane</keyword>
<comment type="caution">
    <text evidence="4">The sequence shown here is derived from an EMBL/GenBank/DDBJ whole genome shotgun (WGS) entry which is preliminary data.</text>
</comment>
<dbReference type="RefSeq" id="WP_003925235.1">
    <property type="nucleotide sequence ID" value="NZ_BCTB01000001.1"/>
</dbReference>
<organism evidence="4 5">
    <name type="scientific">Mycolicibacterium thermoresistibile</name>
    <name type="common">Mycobacterium thermoresistibile</name>
    <dbReference type="NCBI Taxonomy" id="1797"/>
    <lineage>
        <taxon>Bacteria</taxon>
        <taxon>Bacillati</taxon>
        <taxon>Actinomycetota</taxon>
        <taxon>Actinomycetes</taxon>
        <taxon>Mycobacteriales</taxon>
        <taxon>Mycobacteriaceae</taxon>
        <taxon>Mycolicibacterium</taxon>
    </lineage>
</organism>
<accession>A0A100XAR2</accession>
<dbReference type="AlphaFoldDB" id="A0A100XAR2"/>
<name>A0A100XAR2_MYCTH</name>
<evidence type="ECO:0000259" key="3">
    <source>
        <dbReference type="Pfam" id="PF13559"/>
    </source>
</evidence>
<dbReference type="OMA" id="AAQGHWN"/>
<evidence type="ECO:0000313" key="4">
    <source>
        <dbReference type="EMBL" id="GAT13113.1"/>
    </source>
</evidence>
<keyword evidence="2" id="KW-1133">Transmembrane helix</keyword>
<evidence type="ECO:0000313" key="5">
    <source>
        <dbReference type="Proteomes" id="UP000069654"/>
    </source>
</evidence>
<evidence type="ECO:0000256" key="2">
    <source>
        <dbReference type="SAM" id="Phobius"/>
    </source>
</evidence>
<dbReference type="Pfam" id="PF13559">
    <property type="entry name" value="DUF4129"/>
    <property type="match status" value="1"/>
</dbReference>
<sequence>MPTIDIERDTARDAAEAELAKPIYSGPSLLERLSDWLDQLLYRIAMEGASLPGGWFTLSVLFLLVAAAIVITVRVARRAIRTGRTEPALFDTRELTAARHRATAEQAAAAGDWATAIRHRLRAVARQLEETGVLTPVAGRTATELARDTGVLLPHLAGEMRRAAEVFNDVTYGDRAGTEAAYRMIADLDERIRNRPPVGTPTAAAPAGSGWAELR</sequence>
<dbReference type="OrthoDB" id="3389322at2"/>
<dbReference type="Proteomes" id="UP000069654">
    <property type="component" value="Unassembled WGS sequence"/>
</dbReference>
<feature type="domain" description="Protein-glutamine gamma-glutamyltransferase-like C-terminal" evidence="3">
    <location>
        <begin position="121"/>
        <end position="188"/>
    </location>
</feature>
<protein>
    <recommendedName>
        <fullName evidence="3">Protein-glutamine gamma-glutamyltransferase-like C-terminal domain-containing protein</fullName>
    </recommendedName>
</protein>
<dbReference type="STRING" id="1797.RMCT_0085"/>
<feature type="region of interest" description="Disordered" evidence="1">
    <location>
        <begin position="193"/>
        <end position="215"/>
    </location>
</feature>
<dbReference type="EMBL" id="BCTB01000001">
    <property type="protein sequence ID" value="GAT13113.1"/>
    <property type="molecule type" value="Genomic_DNA"/>
</dbReference>
<dbReference type="InterPro" id="IPR025403">
    <property type="entry name" value="TgpA-like_C"/>
</dbReference>
<proteinExistence type="predicted"/>
<keyword evidence="2" id="KW-0472">Membrane</keyword>
<gene>
    <name evidence="4" type="ORF">RMCT_0085</name>
</gene>